<feature type="region of interest" description="Disordered" evidence="1">
    <location>
        <begin position="1"/>
        <end position="35"/>
    </location>
</feature>
<name>A0A2P2N6J0_RHIMU</name>
<protein>
    <submittedName>
        <fullName evidence="2">Uncharacterized protein</fullName>
    </submittedName>
</protein>
<dbReference type="AlphaFoldDB" id="A0A2P2N6J0"/>
<evidence type="ECO:0000256" key="1">
    <source>
        <dbReference type="SAM" id="MobiDB-lite"/>
    </source>
</evidence>
<reference evidence="2" key="1">
    <citation type="submission" date="2018-02" db="EMBL/GenBank/DDBJ databases">
        <title>Rhizophora mucronata_Transcriptome.</title>
        <authorList>
            <person name="Meera S.P."/>
            <person name="Sreeshan A."/>
            <person name="Augustine A."/>
        </authorList>
    </citation>
    <scope>NUCLEOTIDE SEQUENCE</scope>
    <source>
        <tissue evidence="2">Leaf</tissue>
    </source>
</reference>
<evidence type="ECO:0000313" key="2">
    <source>
        <dbReference type="EMBL" id="MBX38101.1"/>
    </source>
</evidence>
<proteinExistence type="predicted"/>
<dbReference type="EMBL" id="GGEC01057617">
    <property type="protein sequence ID" value="MBX38101.1"/>
    <property type="molecule type" value="Transcribed_RNA"/>
</dbReference>
<accession>A0A2P2N6J0</accession>
<feature type="compositionally biased region" description="Low complexity" evidence="1">
    <location>
        <begin position="1"/>
        <end position="13"/>
    </location>
</feature>
<sequence length="35" mass="3864">MCSQTRTTIASRTSRSRPRHAHNHGETVGTPNTKS</sequence>
<organism evidence="2">
    <name type="scientific">Rhizophora mucronata</name>
    <name type="common">Asiatic mangrove</name>
    <dbReference type="NCBI Taxonomy" id="61149"/>
    <lineage>
        <taxon>Eukaryota</taxon>
        <taxon>Viridiplantae</taxon>
        <taxon>Streptophyta</taxon>
        <taxon>Embryophyta</taxon>
        <taxon>Tracheophyta</taxon>
        <taxon>Spermatophyta</taxon>
        <taxon>Magnoliopsida</taxon>
        <taxon>eudicotyledons</taxon>
        <taxon>Gunneridae</taxon>
        <taxon>Pentapetalae</taxon>
        <taxon>rosids</taxon>
        <taxon>fabids</taxon>
        <taxon>Malpighiales</taxon>
        <taxon>Rhizophoraceae</taxon>
        <taxon>Rhizophora</taxon>
    </lineage>
</organism>